<evidence type="ECO:0000256" key="1">
    <source>
        <dbReference type="ARBA" id="ARBA00022737"/>
    </source>
</evidence>
<evidence type="ECO:0000259" key="5">
    <source>
        <dbReference type="Pfam" id="PF12770"/>
    </source>
</evidence>
<dbReference type="InterPro" id="IPR011990">
    <property type="entry name" value="TPR-like_helical_dom_sf"/>
</dbReference>
<evidence type="ECO:0000313" key="7">
    <source>
        <dbReference type="Proteomes" id="UP000663929"/>
    </source>
</evidence>
<dbReference type="PROSITE" id="PS50005">
    <property type="entry name" value="TPR"/>
    <property type="match status" value="4"/>
</dbReference>
<dbReference type="Gene3D" id="1.25.40.10">
    <property type="entry name" value="Tetratricopeptide repeat domain"/>
    <property type="match status" value="3"/>
</dbReference>
<dbReference type="SMART" id="SM00028">
    <property type="entry name" value="TPR"/>
    <property type="match status" value="9"/>
</dbReference>
<protein>
    <submittedName>
        <fullName evidence="6">CHAT domain-containing protein</fullName>
    </submittedName>
</protein>
<organism evidence="6 7">
    <name type="scientific">Sulfidibacter corallicola</name>
    <dbReference type="NCBI Taxonomy" id="2818388"/>
    <lineage>
        <taxon>Bacteria</taxon>
        <taxon>Pseudomonadati</taxon>
        <taxon>Acidobacteriota</taxon>
        <taxon>Holophagae</taxon>
        <taxon>Acanthopleuribacterales</taxon>
        <taxon>Acanthopleuribacteraceae</taxon>
        <taxon>Sulfidibacter</taxon>
    </lineage>
</organism>
<dbReference type="PANTHER" id="PTHR45641:SF19">
    <property type="entry name" value="NEPHROCYSTIN-3"/>
    <property type="match status" value="1"/>
</dbReference>
<dbReference type="EMBL" id="CP071793">
    <property type="protein sequence ID" value="QTD51878.1"/>
    <property type="molecule type" value="Genomic_DNA"/>
</dbReference>
<gene>
    <name evidence="6" type="ORF">J3U87_05350</name>
</gene>
<accession>A0A8A4TS63</accession>
<dbReference type="AlphaFoldDB" id="A0A8A4TS63"/>
<feature type="region of interest" description="Disordered" evidence="4">
    <location>
        <begin position="789"/>
        <end position="820"/>
    </location>
</feature>
<dbReference type="Pfam" id="PF12770">
    <property type="entry name" value="CHAT"/>
    <property type="match status" value="1"/>
</dbReference>
<evidence type="ECO:0000313" key="6">
    <source>
        <dbReference type="EMBL" id="QTD51878.1"/>
    </source>
</evidence>
<dbReference type="PANTHER" id="PTHR45641">
    <property type="entry name" value="TETRATRICOPEPTIDE REPEAT PROTEIN (AFU_ORTHOLOGUE AFUA_6G03870)"/>
    <property type="match status" value="1"/>
</dbReference>
<feature type="repeat" description="TPR" evidence="3">
    <location>
        <begin position="422"/>
        <end position="455"/>
    </location>
</feature>
<evidence type="ECO:0000256" key="3">
    <source>
        <dbReference type="PROSITE-ProRule" id="PRU00339"/>
    </source>
</evidence>
<feature type="repeat" description="TPR" evidence="3">
    <location>
        <begin position="463"/>
        <end position="496"/>
    </location>
</feature>
<dbReference type="SUPFAM" id="SSF48452">
    <property type="entry name" value="TPR-like"/>
    <property type="match status" value="3"/>
</dbReference>
<evidence type="ECO:0000256" key="4">
    <source>
        <dbReference type="SAM" id="MobiDB-lite"/>
    </source>
</evidence>
<dbReference type="Pfam" id="PF13432">
    <property type="entry name" value="TPR_16"/>
    <property type="match status" value="1"/>
</dbReference>
<name>A0A8A4TS63_SULCO</name>
<evidence type="ECO:0000256" key="2">
    <source>
        <dbReference type="ARBA" id="ARBA00022803"/>
    </source>
</evidence>
<feature type="domain" description="CHAT" evidence="5">
    <location>
        <begin position="707"/>
        <end position="1046"/>
    </location>
</feature>
<keyword evidence="7" id="KW-1185">Reference proteome</keyword>
<sequence length="1049" mass="117900">MALAPQAEEPERPGVVIESLLKDSVLRRVGVRPGDVFFRWERLPNPPANPQGASGTFASPFDWELMERAQSPRGDVQLFGARDGVEQVFRIPRGVWMASVRPHLSAAAESTYLEGKRLVDEGQTQAGLRLWSRLPQRAWFAYRAGQTRAGLQEWEEAEAAYRSALDALGKDHPHAFLVRYEAGWMEEDRSRWDQAEKHFRAALEELERRHRDELLKAHFLRKLGILAWKRGELAKAKQFFGQDLEIKRKLAPGTVELTNSLNALGGVAWKQGAWVEAERFFLQASKNQEALAPESIELAAILNNLGVLALERQEWKKAERFYLRALTIYRKGYSDAPKITATLNNLGIVALRQGDKKKAVDYYRQGLEIQEKLAPDSLDVAVILNNIGELQAERGEWEEAERYHRRAIAIQEKLAPNSLDLASNFSNLGGLAVERGQWEEAEDHYLRALSIREVLVPGSTVLAMTLHRLGNVALKRGKPELAMDRYRRAIESFEDQMAHLGGTVEVRARYRGNHQAHYKNLLALLIDQGRQQAAFDLLERYRAQTVLEMMAEREFGVSVRDIPAELIEARNQVGFRYQKTKAELAKLGADHARVDELRVRLFDIRGEYDAVLAQIRQRFPRAAPSTPRSLKQVQQSLDPATLMLSYGVLEDRTVLFAVRRQAPLQVFTIPKGETYLQEKVHRVLQALQRDAELGTTPVAIRMLRAECGPLFELLVGPVMADAESVDRLVVVPDGPLQKLPFAVLFDKASQQYLIEKKPLSTVVSATVHAELKQRPRKAHAHIVAMGDPVYPDEDPNSESVSVELHSGAERGPAPDRIPTSAPAALQVDPIVRSQMERSGSWPRLPQTAQEVHRIAALYGDKVHTYLRQEATEDNLKAIGSEVDILHIAAHAFTNDERALDSGLVLTINRDFKEGEENGILHAWEIIERMRLDADLVVLSACQTGLGKEAGGEGLIGLTHAFQFAGARSMIASYWNVHDITAAVIMDRFYGYLKGGDDKTTALQKAQIDLIRFPITVQADGWLDRFLPGKKLDASHPYYWAGFQLIGPWD</sequence>
<keyword evidence="2 3" id="KW-0802">TPR repeat</keyword>
<dbReference type="InterPro" id="IPR024983">
    <property type="entry name" value="CHAT_dom"/>
</dbReference>
<reference evidence="6" key="1">
    <citation type="submission" date="2021-03" db="EMBL/GenBank/DDBJ databases">
        <title>Acanthopleuribacteraceae sp. M133.</title>
        <authorList>
            <person name="Wang G."/>
        </authorList>
    </citation>
    <scope>NUCLEOTIDE SEQUENCE</scope>
    <source>
        <strain evidence="6">M133</strain>
    </source>
</reference>
<proteinExistence type="predicted"/>
<dbReference type="KEGG" id="scor:J3U87_05350"/>
<dbReference type="InterPro" id="IPR019734">
    <property type="entry name" value="TPR_rpt"/>
</dbReference>
<dbReference type="RefSeq" id="WP_237381995.1">
    <property type="nucleotide sequence ID" value="NZ_CP071793.1"/>
</dbReference>
<dbReference type="Proteomes" id="UP000663929">
    <property type="component" value="Chromosome"/>
</dbReference>
<feature type="repeat" description="TPR" evidence="3">
    <location>
        <begin position="381"/>
        <end position="414"/>
    </location>
</feature>
<feature type="repeat" description="TPR" evidence="3">
    <location>
        <begin position="340"/>
        <end position="373"/>
    </location>
</feature>
<dbReference type="Pfam" id="PF13424">
    <property type="entry name" value="TPR_12"/>
    <property type="match status" value="2"/>
</dbReference>
<keyword evidence="1" id="KW-0677">Repeat</keyword>
<dbReference type="Pfam" id="PF13374">
    <property type="entry name" value="TPR_10"/>
    <property type="match status" value="1"/>
</dbReference>